<gene>
    <name evidence="12" type="primary">cysS</name>
    <name evidence="17" type="ORF">FHS56_001013</name>
</gene>
<keyword evidence="8 12" id="KW-0862">Zinc</keyword>
<feature type="binding site" evidence="12">
    <location>
        <position position="229"/>
    </location>
    <ligand>
        <name>Zn(2+)</name>
        <dbReference type="ChEBI" id="CHEBI:29105"/>
    </ligand>
</feature>
<dbReference type="GO" id="GO:0004817">
    <property type="term" value="F:cysteine-tRNA ligase activity"/>
    <property type="evidence" value="ECO:0007669"/>
    <property type="project" value="UniProtKB-UniRule"/>
</dbReference>
<evidence type="ECO:0000256" key="5">
    <source>
        <dbReference type="ARBA" id="ARBA00022598"/>
    </source>
</evidence>
<dbReference type="RefSeq" id="WP_166918754.1">
    <property type="nucleotide sequence ID" value="NZ_JAASRN010000001.1"/>
</dbReference>
<evidence type="ECO:0000313" key="18">
    <source>
        <dbReference type="Proteomes" id="UP000537126"/>
    </source>
</evidence>
<dbReference type="GO" id="GO:0005524">
    <property type="term" value="F:ATP binding"/>
    <property type="evidence" value="ECO:0007669"/>
    <property type="project" value="UniProtKB-UniRule"/>
</dbReference>
<keyword evidence="4 12" id="KW-0963">Cytoplasm</keyword>
<keyword evidence="11 12" id="KW-0030">Aminoacyl-tRNA synthetase</keyword>
<evidence type="ECO:0000256" key="7">
    <source>
        <dbReference type="ARBA" id="ARBA00022741"/>
    </source>
</evidence>
<evidence type="ECO:0000256" key="3">
    <source>
        <dbReference type="ARBA" id="ARBA00011245"/>
    </source>
</evidence>
<name>A0A846MQH5_9BACT</name>
<dbReference type="PRINTS" id="PR00983">
    <property type="entry name" value="TRNASYNTHCYS"/>
</dbReference>
<dbReference type="GO" id="GO:0008270">
    <property type="term" value="F:zinc ion binding"/>
    <property type="evidence" value="ECO:0007669"/>
    <property type="project" value="UniProtKB-UniRule"/>
</dbReference>
<keyword evidence="10 12" id="KW-0648">Protein biosynthesis</keyword>
<evidence type="ECO:0000256" key="10">
    <source>
        <dbReference type="ARBA" id="ARBA00022917"/>
    </source>
</evidence>
<dbReference type="GO" id="GO:0006423">
    <property type="term" value="P:cysteinyl-tRNA aminoacylation"/>
    <property type="evidence" value="ECO:0007669"/>
    <property type="project" value="UniProtKB-UniRule"/>
</dbReference>
<feature type="short sequence motif" description="'HIGH' region" evidence="12">
    <location>
        <begin position="35"/>
        <end position="45"/>
    </location>
</feature>
<dbReference type="GO" id="GO:0005829">
    <property type="term" value="C:cytosol"/>
    <property type="evidence" value="ECO:0007669"/>
    <property type="project" value="TreeGrafter"/>
</dbReference>
<evidence type="ECO:0000259" key="15">
    <source>
        <dbReference type="Pfam" id="PF09190"/>
    </source>
</evidence>
<evidence type="ECO:0000256" key="4">
    <source>
        <dbReference type="ARBA" id="ARBA00022490"/>
    </source>
</evidence>
<comment type="similarity">
    <text evidence="2 12">Belongs to the class-I aminoacyl-tRNA synthetase family.</text>
</comment>
<dbReference type="Gene3D" id="1.20.120.1910">
    <property type="entry name" value="Cysteine-tRNA ligase, C-terminal anti-codon recognition domain"/>
    <property type="match status" value="1"/>
</dbReference>
<dbReference type="SUPFAM" id="SSF52374">
    <property type="entry name" value="Nucleotidylyl transferase"/>
    <property type="match status" value="1"/>
</dbReference>
<evidence type="ECO:0000259" key="16">
    <source>
        <dbReference type="Pfam" id="PF23493"/>
    </source>
</evidence>
<evidence type="ECO:0000256" key="9">
    <source>
        <dbReference type="ARBA" id="ARBA00022840"/>
    </source>
</evidence>
<comment type="caution">
    <text evidence="17">The sequence shown here is derived from an EMBL/GenBank/DDBJ whole genome shotgun (WGS) entry which is preliminary data.</text>
</comment>
<feature type="domain" description="Cysteinyl-tRNA synthetase class Ia DALR" evidence="15">
    <location>
        <begin position="384"/>
        <end position="432"/>
    </location>
</feature>
<comment type="subcellular location">
    <subcellularLocation>
        <location evidence="1 12">Cytoplasm</location>
    </subcellularLocation>
</comment>
<dbReference type="Proteomes" id="UP000537126">
    <property type="component" value="Unassembled WGS sequence"/>
</dbReference>
<dbReference type="Pfam" id="PF23493">
    <property type="entry name" value="CysS_C"/>
    <property type="match status" value="1"/>
</dbReference>
<dbReference type="EC" id="6.1.1.16" evidence="12"/>
<feature type="domain" description="Cysteinyl-tRNA ligase anticodon binding" evidence="16">
    <location>
        <begin position="454"/>
        <end position="495"/>
    </location>
</feature>
<comment type="cofactor">
    <cofactor evidence="12">
        <name>Zn(2+)</name>
        <dbReference type="ChEBI" id="CHEBI:29105"/>
    </cofactor>
    <text evidence="12">Binds 1 zinc ion per subunit.</text>
</comment>
<sequence>MSQEQKLYFFNTLTKQKELFEPLNPPFVGMYVCGPTVYNDAHLGNARPAVVFDVLYRLLQHMGYKVRYVRNITDVGHLTDDSDHGEDKIAQRAKLEQLEPMEVVQRYTVKYHRVMDWLNVLRPSIEPTATGHILEQIEVVQRIIDKGWAYEVNGSVYFDVPKYAQSHPYGELSGRDPQEQLANSRDNLEGQEEKRHPADFALWKKANPEHIMRWNSPWGAGFPGWHLECTVMSTKYLGETFDIHGGGMDLVFPHHECEIAQAKAANNGKSPVRYWLHNNLITIEGKKMSKSLGNFITLEELFSGNSPLISQPYTPMTVRLFLLLAHYRSTLDFSDQALQAARKVYIKLLNAIRDLKQMRYPEVAKERNEKLEKEITQELNKAWAALYDDLNTALCLTHLQALVKKVNQFRTKADAIGEVAPEVFARLQTEMPLLWENILGMKEERPEAFEPLLNIILKHYAEAKAQKQYDKVDAIRADLKTLGIVVRDGKQGIDWAYEE</sequence>
<feature type="region of interest" description="Disordered" evidence="13">
    <location>
        <begin position="168"/>
        <end position="194"/>
    </location>
</feature>
<dbReference type="InterPro" id="IPR009080">
    <property type="entry name" value="tRNAsynth_Ia_anticodon-bd"/>
</dbReference>
<evidence type="ECO:0000256" key="8">
    <source>
        <dbReference type="ARBA" id="ARBA00022833"/>
    </source>
</evidence>
<feature type="binding site" evidence="12">
    <location>
        <position position="33"/>
    </location>
    <ligand>
        <name>Zn(2+)</name>
        <dbReference type="ChEBI" id="CHEBI:29105"/>
    </ligand>
</feature>
<dbReference type="EMBL" id="JAASRN010000001">
    <property type="protein sequence ID" value="NIK73527.1"/>
    <property type="molecule type" value="Genomic_DNA"/>
</dbReference>
<dbReference type="Pfam" id="PF01406">
    <property type="entry name" value="tRNA-synt_1e"/>
    <property type="match status" value="1"/>
</dbReference>
<dbReference type="PANTHER" id="PTHR10890:SF3">
    <property type="entry name" value="CYSTEINE--TRNA LIGASE, CYTOPLASMIC"/>
    <property type="match status" value="1"/>
</dbReference>
<proteinExistence type="inferred from homology"/>
<accession>A0A846MQH5</accession>
<dbReference type="SUPFAM" id="SSF47323">
    <property type="entry name" value="Anticodon-binding domain of a subclass of class I aminoacyl-tRNA synthetases"/>
    <property type="match status" value="1"/>
</dbReference>
<dbReference type="HAMAP" id="MF_00041">
    <property type="entry name" value="Cys_tRNA_synth"/>
    <property type="match status" value="1"/>
</dbReference>
<dbReference type="PANTHER" id="PTHR10890">
    <property type="entry name" value="CYSTEINYL-TRNA SYNTHETASE"/>
    <property type="match status" value="1"/>
</dbReference>
<evidence type="ECO:0000256" key="6">
    <source>
        <dbReference type="ARBA" id="ARBA00022723"/>
    </source>
</evidence>
<reference evidence="17 18" key="1">
    <citation type="submission" date="2020-03" db="EMBL/GenBank/DDBJ databases">
        <title>Genomic Encyclopedia of Type Strains, Phase IV (KMG-IV): sequencing the most valuable type-strain genomes for metagenomic binning, comparative biology and taxonomic classification.</title>
        <authorList>
            <person name="Goeker M."/>
        </authorList>
    </citation>
    <scope>NUCLEOTIDE SEQUENCE [LARGE SCALE GENOMIC DNA]</scope>
    <source>
        <strain evidence="17 18">DSM 5718</strain>
    </source>
</reference>
<comment type="subunit">
    <text evidence="3 12">Monomer.</text>
</comment>
<evidence type="ECO:0000256" key="12">
    <source>
        <dbReference type="HAMAP-Rule" id="MF_00041"/>
    </source>
</evidence>
<feature type="binding site" evidence="12">
    <location>
        <position position="254"/>
    </location>
    <ligand>
        <name>Zn(2+)</name>
        <dbReference type="ChEBI" id="CHEBI:29105"/>
    </ligand>
</feature>
<evidence type="ECO:0000256" key="13">
    <source>
        <dbReference type="SAM" id="MobiDB-lite"/>
    </source>
</evidence>
<evidence type="ECO:0000259" key="14">
    <source>
        <dbReference type="Pfam" id="PF01406"/>
    </source>
</evidence>
<evidence type="ECO:0000256" key="2">
    <source>
        <dbReference type="ARBA" id="ARBA00005594"/>
    </source>
</evidence>
<comment type="catalytic activity">
    <reaction evidence="12">
        <text>tRNA(Cys) + L-cysteine + ATP = L-cysteinyl-tRNA(Cys) + AMP + diphosphate</text>
        <dbReference type="Rhea" id="RHEA:17773"/>
        <dbReference type="Rhea" id="RHEA-COMP:9661"/>
        <dbReference type="Rhea" id="RHEA-COMP:9679"/>
        <dbReference type="ChEBI" id="CHEBI:30616"/>
        <dbReference type="ChEBI" id="CHEBI:33019"/>
        <dbReference type="ChEBI" id="CHEBI:35235"/>
        <dbReference type="ChEBI" id="CHEBI:78442"/>
        <dbReference type="ChEBI" id="CHEBI:78517"/>
        <dbReference type="ChEBI" id="CHEBI:456215"/>
        <dbReference type="EC" id="6.1.1.16"/>
    </reaction>
</comment>
<dbReference type="NCBIfam" id="TIGR00435">
    <property type="entry name" value="cysS"/>
    <property type="match status" value="1"/>
</dbReference>
<feature type="short sequence motif" description="'KMSKS' region" evidence="12">
    <location>
        <begin position="287"/>
        <end position="291"/>
    </location>
</feature>
<protein>
    <recommendedName>
        <fullName evidence="12">Cysteine--tRNA ligase</fullName>
        <ecNumber evidence="12">6.1.1.16</ecNumber>
    </recommendedName>
    <alternativeName>
        <fullName evidence="12">Cysteinyl-tRNA synthetase</fullName>
        <shortName evidence="12">CysRS</shortName>
    </alternativeName>
</protein>
<dbReference type="CDD" id="cd00672">
    <property type="entry name" value="CysRS_core"/>
    <property type="match status" value="1"/>
</dbReference>
<dbReference type="Pfam" id="PF09190">
    <property type="entry name" value="DALR_2"/>
    <property type="match status" value="1"/>
</dbReference>
<feature type="binding site" evidence="12">
    <location>
        <position position="258"/>
    </location>
    <ligand>
        <name>Zn(2+)</name>
        <dbReference type="ChEBI" id="CHEBI:29105"/>
    </ligand>
</feature>
<evidence type="ECO:0000313" key="17">
    <source>
        <dbReference type="EMBL" id="NIK73527.1"/>
    </source>
</evidence>
<organism evidence="17 18">
    <name type="scientific">Thermonema lapsum</name>
    <dbReference type="NCBI Taxonomy" id="28195"/>
    <lineage>
        <taxon>Bacteria</taxon>
        <taxon>Pseudomonadati</taxon>
        <taxon>Bacteroidota</taxon>
        <taxon>Cytophagia</taxon>
        <taxon>Cytophagales</taxon>
        <taxon>Thermonemataceae</taxon>
        <taxon>Thermonema</taxon>
    </lineage>
</organism>
<dbReference type="InterPro" id="IPR014729">
    <property type="entry name" value="Rossmann-like_a/b/a_fold"/>
</dbReference>
<dbReference type="InterPro" id="IPR032678">
    <property type="entry name" value="tRNA-synt_1_cat_dom"/>
</dbReference>
<dbReference type="InterPro" id="IPR015273">
    <property type="entry name" value="Cys-tRNA-synt_Ia_DALR"/>
</dbReference>
<dbReference type="AlphaFoldDB" id="A0A846MQH5"/>
<keyword evidence="6 12" id="KW-0479">Metal-binding</keyword>
<dbReference type="InterPro" id="IPR015803">
    <property type="entry name" value="Cys-tRNA-ligase"/>
</dbReference>
<keyword evidence="18" id="KW-1185">Reference proteome</keyword>
<dbReference type="Gene3D" id="3.40.50.620">
    <property type="entry name" value="HUPs"/>
    <property type="match status" value="1"/>
</dbReference>
<evidence type="ECO:0000256" key="1">
    <source>
        <dbReference type="ARBA" id="ARBA00004496"/>
    </source>
</evidence>
<feature type="domain" description="tRNA synthetases class I catalytic" evidence="14">
    <location>
        <begin position="20"/>
        <end position="342"/>
    </location>
</feature>
<feature type="binding site" evidence="12">
    <location>
        <position position="290"/>
    </location>
    <ligand>
        <name>ATP</name>
        <dbReference type="ChEBI" id="CHEBI:30616"/>
    </ligand>
</feature>
<keyword evidence="7 12" id="KW-0547">Nucleotide-binding</keyword>
<dbReference type="InterPro" id="IPR024909">
    <property type="entry name" value="Cys-tRNA/MSH_ligase"/>
</dbReference>
<keyword evidence="5 12" id="KW-0436">Ligase</keyword>
<evidence type="ECO:0000256" key="11">
    <source>
        <dbReference type="ARBA" id="ARBA00023146"/>
    </source>
</evidence>
<keyword evidence="9 12" id="KW-0067">ATP-binding</keyword>
<dbReference type="InterPro" id="IPR056411">
    <property type="entry name" value="CysS_C"/>
</dbReference>